<dbReference type="RefSeq" id="WP_177238316.1">
    <property type="nucleotide sequence ID" value="NZ_FOUY01000005.1"/>
</dbReference>
<keyword evidence="2" id="KW-1185">Reference proteome</keyword>
<organism evidence="1 2">
    <name type="scientific">Pseudonocardia ammonioxydans</name>
    <dbReference type="NCBI Taxonomy" id="260086"/>
    <lineage>
        <taxon>Bacteria</taxon>
        <taxon>Bacillati</taxon>
        <taxon>Actinomycetota</taxon>
        <taxon>Actinomycetes</taxon>
        <taxon>Pseudonocardiales</taxon>
        <taxon>Pseudonocardiaceae</taxon>
        <taxon>Pseudonocardia</taxon>
    </lineage>
</organism>
<reference evidence="1 2" key="1">
    <citation type="submission" date="2016-10" db="EMBL/GenBank/DDBJ databases">
        <authorList>
            <person name="de Groot N.N."/>
        </authorList>
    </citation>
    <scope>NUCLEOTIDE SEQUENCE [LARGE SCALE GENOMIC DNA]</scope>
    <source>
        <strain evidence="1 2">CGMCC 4.1877</strain>
    </source>
</reference>
<dbReference type="EMBL" id="FOUY01000005">
    <property type="protein sequence ID" value="SFM96138.1"/>
    <property type="molecule type" value="Genomic_DNA"/>
</dbReference>
<protein>
    <submittedName>
        <fullName evidence="1">Uncharacterized protein</fullName>
    </submittedName>
</protein>
<evidence type="ECO:0000313" key="1">
    <source>
        <dbReference type="EMBL" id="SFM96138.1"/>
    </source>
</evidence>
<dbReference type="Proteomes" id="UP000199614">
    <property type="component" value="Unassembled WGS sequence"/>
</dbReference>
<accession>A0A1I4V4P5</accession>
<name>A0A1I4V4P5_PSUAM</name>
<evidence type="ECO:0000313" key="2">
    <source>
        <dbReference type="Proteomes" id="UP000199614"/>
    </source>
</evidence>
<proteinExistence type="predicted"/>
<sequence length="48" mass="5100">MSGPRPLGVYRSANGSIANASERLRETLANSIAVGAFVNLDNDVPRLE</sequence>
<gene>
    <name evidence="1" type="ORF">SAMN05216207_1005173</name>
</gene>
<dbReference type="AlphaFoldDB" id="A0A1I4V4P5"/>